<accession>A0A6I8PMF0</accession>
<reference evidence="4" key="2">
    <citation type="submission" date="2025-08" db="UniProtKB">
        <authorList>
            <consortium name="Ensembl"/>
        </authorList>
    </citation>
    <scope>IDENTIFICATION</scope>
    <source>
        <strain evidence="4">Glennie</strain>
    </source>
</reference>
<dbReference type="InterPro" id="IPR036227">
    <property type="entry name" value="Ribosomal_uL15/eL18_sf"/>
</dbReference>
<dbReference type="SUPFAM" id="SSF52080">
    <property type="entry name" value="Ribosomal proteins L15p and L18e"/>
    <property type="match status" value="1"/>
</dbReference>
<dbReference type="Proteomes" id="UP000002279">
    <property type="component" value="Chromosome X1"/>
</dbReference>
<dbReference type="GO" id="GO:0003735">
    <property type="term" value="F:structural constituent of ribosome"/>
    <property type="evidence" value="ECO:0007669"/>
    <property type="project" value="InterPro"/>
</dbReference>
<evidence type="ECO:0000313" key="4">
    <source>
        <dbReference type="Ensembl" id="ENSOANP00000053503.1"/>
    </source>
</evidence>
<dbReference type="Ensembl" id="ENSOANT00000049822.1">
    <property type="protein sequence ID" value="ENSOANP00000053503.1"/>
    <property type="gene ID" value="ENSOANG00000041232.1"/>
</dbReference>
<dbReference type="GO" id="GO:0006412">
    <property type="term" value="P:translation"/>
    <property type="evidence" value="ECO:0007669"/>
    <property type="project" value="InterPro"/>
</dbReference>
<dbReference type="PANTHER" id="PTHR12934:SF11">
    <property type="entry name" value="LARGE RIBOSOMAL SUBUNIT PROTEIN UL15M"/>
    <property type="match status" value="1"/>
</dbReference>
<comment type="similarity">
    <text evidence="1">Belongs to the universal ribosomal protein uL15 family.</text>
</comment>
<evidence type="ECO:0000256" key="1">
    <source>
        <dbReference type="ARBA" id="ARBA00007320"/>
    </source>
</evidence>
<keyword evidence="2" id="KW-0689">Ribosomal protein</keyword>
<keyword evidence="3" id="KW-0687">Ribonucleoprotein</keyword>
<dbReference type="GeneTree" id="ENSGT01150000290680"/>
<reference evidence="4 5" key="1">
    <citation type="journal article" date="2008" name="Nature">
        <title>Genome analysis of the platypus reveals unique signatures of evolution.</title>
        <authorList>
            <person name="Warren W.C."/>
            <person name="Hillier L.W."/>
            <person name="Marshall Graves J.A."/>
            <person name="Birney E."/>
            <person name="Ponting C.P."/>
            <person name="Grutzner F."/>
            <person name="Belov K."/>
            <person name="Miller W."/>
            <person name="Clarke L."/>
            <person name="Chinwalla A.T."/>
            <person name="Yang S.P."/>
            <person name="Heger A."/>
            <person name="Locke D.P."/>
            <person name="Miethke P."/>
            <person name="Waters P.D."/>
            <person name="Veyrunes F."/>
            <person name="Fulton L."/>
            <person name="Fulton B."/>
            <person name="Graves T."/>
            <person name="Wallis J."/>
            <person name="Puente X.S."/>
            <person name="Lopez-Otin C."/>
            <person name="Ordonez G.R."/>
            <person name="Eichler E.E."/>
            <person name="Chen L."/>
            <person name="Cheng Z."/>
            <person name="Deakin J.E."/>
            <person name="Alsop A."/>
            <person name="Thompson K."/>
            <person name="Kirby P."/>
            <person name="Papenfuss A.T."/>
            <person name="Wakefield M.J."/>
            <person name="Olender T."/>
            <person name="Lancet D."/>
            <person name="Huttley G.A."/>
            <person name="Smit A.F."/>
            <person name="Pask A."/>
            <person name="Temple-Smith P."/>
            <person name="Batzer M.A."/>
            <person name="Walker J.A."/>
            <person name="Konkel M.K."/>
            <person name="Harris R.S."/>
            <person name="Whittington C.M."/>
            <person name="Wong E.S."/>
            <person name="Gemmell N.J."/>
            <person name="Buschiazzo E."/>
            <person name="Vargas Jentzsch I.M."/>
            <person name="Merkel A."/>
            <person name="Schmitz J."/>
            <person name="Zemann A."/>
            <person name="Churakov G."/>
            <person name="Kriegs J.O."/>
            <person name="Brosius J."/>
            <person name="Murchison E.P."/>
            <person name="Sachidanandam R."/>
            <person name="Smith C."/>
            <person name="Hannon G.J."/>
            <person name="Tsend-Ayush E."/>
            <person name="McMillan D."/>
            <person name="Attenborough R."/>
            <person name="Rens W."/>
            <person name="Ferguson-Smith M."/>
            <person name="Lefevre C.M."/>
            <person name="Sharp J.A."/>
            <person name="Nicholas K.R."/>
            <person name="Ray D.A."/>
            <person name="Kube M."/>
            <person name="Reinhardt R."/>
            <person name="Pringle T.H."/>
            <person name="Taylor J."/>
            <person name="Jones R.C."/>
            <person name="Nixon B."/>
            <person name="Dacheux J.L."/>
            <person name="Niwa H."/>
            <person name="Sekita Y."/>
            <person name="Huang X."/>
            <person name="Stark A."/>
            <person name="Kheradpour P."/>
            <person name="Kellis M."/>
            <person name="Flicek P."/>
            <person name="Chen Y."/>
            <person name="Webber C."/>
            <person name="Hardison R."/>
            <person name="Nelson J."/>
            <person name="Hallsworth-Pepin K."/>
            <person name="Delehaunty K."/>
            <person name="Markovic C."/>
            <person name="Minx P."/>
            <person name="Feng Y."/>
            <person name="Kremitzki C."/>
            <person name="Mitreva M."/>
            <person name="Glasscock J."/>
            <person name="Wylie T."/>
            <person name="Wohldmann P."/>
            <person name="Thiru P."/>
            <person name="Nhan M.N."/>
            <person name="Pohl C.S."/>
            <person name="Smith S.M."/>
            <person name="Hou S."/>
            <person name="Nefedov M."/>
            <person name="de Jong P.J."/>
            <person name="Renfree M.B."/>
            <person name="Mardis E.R."/>
            <person name="Wilson R.K."/>
        </authorList>
    </citation>
    <scope>NUCLEOTIDE SEQUENCE [LARGE SCALE GENOMIC DNA]</scope>
    <source>
        <strain evidence="4 5">Glennie</strain>
    </source>
</reference>
<dbReference type="AlphaFoldDB" id="A0A6I8PMF0"/>
<name>A0A6I8PMF0_ORNAN</name>
<protein>
    <submittedName>
        <fullName evidence="4">Uncharacterized protein</fullName>
    </submittedName>
</protein>
<evidence type="ECO:0000256" key="2">
    <source>
        <dbReference type="ARBA" id="ARBA00022980"/>
    </source>
</evidence>
<dbReference type="OMA" id="MASPLWA"/>
<sequence>IIGSLAGSWQVLDLLQTLLRISLTNPMPTLESKRMDRRQRGRRRGRLCGKGYKVQRHRGNRSCLGFERGYTLLFLHLPIYVFSDSFWCQHVPLGLRGLQYLMDLVQVHPTHSVDLTQIHLVEEGVGTFDAKVNVEVQLDSELASVAIEKNGNTITNSFYDLISVVILSFHSFIHSIIFNECLLRVEH</sequence>
<dbReference type="PANTHER" id="PTHR12934">
    <property type="entry name" value="50S RIBOSOMAL PROTEIN L15"/>
    <property type="match status" value="1"/>
</dbReference>
<dbReference type="InterPro" id="IPR005749">
    <property type="entry name" value="Ribosomal_uL15_bac-type"/>
</dbReference>
<dbReference type="InParanoid" id="A0A6I8PMF0"/>
<evidence type="ECO:0000313" key="5">
    <source>
        <dbReference type="Proteomes" id="UP000002279"/>
    </source>
</evidence>
<keyword evidence="5" id="KW-1185">Reference proteome</keyword>
<evidence type="ECO:0000256" key="3">
    <source>
        <dbReference type="ARBA" id="ARBA00023274"/>
    </source>
</evidence>
<proteinExistence type="inferred from homology"/>
<reference evidence="4" key="3">
    <citation type="submission" date="2025-09" db="UniProtKB">
        <authorList>
            <consortium name="Ensembl"/>
        </authorList>
    </citation>
    <scope>IDENTIFICATION</scope>
    <source>
        <strain evidence="4">Glennie</strain>
    </source>
</reference>
<dbReference type="GO" id="GO:0015934">
    <property type="term" value="C:large ribosomal subunit"/>
    <property type="evidence" value="ECO:0007669"/>
    <property type="project" value="InterPro"/>
</dbReference>
<organism evidence="4 5">
    <name type="scientific">Ornithorhynchus anatinus</name>
    <name type="common">Duckbill platypus</name>
    <dbReference type="NCBI Taxonomy" id="9258"/>
    <lineage>
        <taxon>Eukaryota</taxon>
        <taxon>Metazoa</taxon>
        <taxon>Chordata</taxon>
        <taxon>Craniata</taxon>
        <taxon>Vertebrata</taxon>
        <taxon>Euteleostomi</taxon>
        <taxon>Mammalia</taxon>
        <taxon>Monotremata</taxon>
        <taxon>Ornithorhynchidae</taxon>
        <taxon>Ornithorhynchus</taxon>
    </lineage>
</organism>